<feature type="domain" description="Nudix hydrolase" evidence="8">
    <location>
        <begin position="59"/>
        <end position="209"/>
    </location>
</feature>
<evidence type="ECO:0000256" key="1">
    <source>
        <dbReference type="ARBA" id="ARBA00001936"/>
    </source>
</evidence>
<dbReference type="GO" id="GO:0010945">
    <property type="term" value="F:coenzyme A diphosphatase activity"/>
    <property type="evidence" value="ECO:0007669"/>
    <property type="project" value="InterPro"/>
</dbReference>
<dbReference type="GO" id="GO:0009132">
    <property type="term" value="P:nucleoside diphosphate metabolic process"/>
    <property type="evidence" value="ECO:0007669"/>
    <property type="project" value="InterPro"/>
</dbReference>
<dbReference type="InterPro" id="IPR045121">
    <property type="entry name" value="CoAse"/>
</dbReference>
<dbReference type="EMBL" id="NMVI01000026">
    <property type="protein sequence ID" value="OYN85121.1"/>
    <property type="molecule type" value="Genomic_DNA"/>
</dbReference>
<keyword evidence="6" id="KW-0460">Magnesium</keyword>
<comment type="cofactor">
    <cofactor evidence="1">
        <name>Mn(2+)</name>
        <dbReference type="ChEBI" id="CHEBI:29035"/>
    </cofactor>
</comment>
<dbReference type="CDD" id="cd03426">
    <property type="entry name" value="NUDIX_CoAse_Nudt7"/>
    <property type="match status" value="1"/>
</dbReference>
<dbReference type="SUPFAM" id="SSF55811">
    <property type="entry name" value="Nudix"/>
    <property type="match status" value="1"/>
</dbReference>
<evidence type="ECO:0000313" key="10">
    <source>
        <dbReference type="Proteomes" id="UP000216533"/>
    </source>
</evidence>
<reference evidence="9 10" key="1">
    <citation type="submission" date="2017-07" db="EMBL/GenBank/DDBJ databases">
        <title>Draft whole genome sequences of clinical Proprionibacteriaceae strains.</title>
        <authorList>
            <person name="Bernier A.-M."/>
            <person name="Bernard K."/>
            <person name="Domingo M.-C."/>
        </authorList>
    </citation>
    <scope>NUCLEOTIDE SEQUENCE [LARGE SCALE GENOMIC DNA]</scope>
    <source>
        <strain evidence="9 10">NML 160184</strain>
    </source>
</reference>
<dbReference type="PANTHER" id="PTHR12992">
    <property type="entry name" value="NUDIX HYDROLASE"/>
    <property type="match status" value="1"/>
</dbReference>
<evidence type="ECO:0000313" key="9">
    <source>
        <dbReference type="EMBL" id="OYN85121.1"/>
    </source>
</evidence>
<dbReference type="PROSITE" id="PS01293">
    <property type="entry name" value="NUDIX_COA"/>
    <property type="match status" value="1"/>
</dbReference>
<sequence>MTSATRASAHDRPAGLGEAWSDLVRLVASYGALEPEIPEPTDVARAEPGWSFGRDGMRDPRPAAVLVLFGAMDNRLADHQTDLVPADLDVLLTQRSTRLRKHPGQIAFPGGARDPEDPSAPFCALREAQEETGLDPTGVRVIGTLPSIPLAVSNFETTPVVAWWARPSKVAVVDDDEATRVFRVPVADLLDPQHRVRATLKRPRRDSGLPGVVSTPAFTVANTLVWGFTAMVLDRLFDLLGWAEPWDRNRRIDITGWDATKPVPPIS</sequence>
<evidence type="ECO:0000256" key="6">
    <source>
        <dbReference type="ARBA" id="ARBA00022842"/>
    </source>
</evidence>
<comment type="caution">
    <text evidence="9">The sequence shown here is derived from an EMBL/GenBank/DDBJ whole genome shotgun (WGS) entry which is preliminary data.</text>
</comment>
<dbReference type="Gene3D" id="3.90.79.10">
    <property type="entry name" value="Nucleoside Triphosphate Pyrophosphohydrolase"/>
    <property type="match status" value="1"/>
</dbReference>
<comment type="cofactor">
    <cofactor evidence="2">
        <name>Mg(2+)</name>
        <dbReference type="ChEBI" id="CHEBI:18420"/>
    </cofactor>
</comment>
<gene>
    <name evidence="9" type="ORF">CGZ92_11715</name>
</gene>
<organism evidence="9 10">
    <name type="scientific">Parenemella sanctibonifatiensis</name>
    <dbReference type="NCBI Taxonomy" id="2016505"/>
    <lineage>
        <taxon>Bacteria</taxon>
        <taxon>Bacillati</taxon>
        <taxon>Actinomycetota</taxon>
        <taxon>Actinomycetes</taxon>
        <taxon>Propionibacteriales</taxon>
        <taxon>Propionibacteriaceae</taxon>
        <taxon>Parenemella</taxon>
    </lineage>
</organism>
<evidence type="ECO:0000256" key="3">
    <source>
        <dbReference type="ARBA" id="ARBA00006506"/>
    </source>
</evidence>
<dbReference type="InterPro" id="IPR000059">
    <property type="entry name" value="NUDIX_hydrolase_NudL_CS"/>
</dbReference>
<comment type="similarity">
    <text evidence="3">Belongs to the Nudix hydrolase family. PCD1 subfamily.</text>
</comment>
<keyword evidence="4" id="KW-0479">Metal-binding</keyword>
<keyword evidence="7" id="KW-0464">Manganese</keyword>
<dbReference type="InterPro" id="IPR000086">
    <property type="entry name" value="NUDIX_hydrolase_dom"/>
</dbReference>
<evidence type="ECO:0000256" key="2">
    <source>
        <dbReference type="ARBA" id="ARBA00001946"/>
    </source>
</evidence>
<protein>
    <submittedName>
        <fullName evidence="9">Coenzyme A pyrophosphatase</fullName>
    </submittedName>
</protein>
<proteinExistence type="inferred from homology"/>
<name>A0A255E2C1_9ACTN</name>
<keyword evidence="5" id="KW-0378">Hydrolase</keyword>
<accession>A0A255E2C1</accession>
<evidence type="ECO:0000256" key="5">
    <source>
        <dbReference type="ARBA" id="ARBA00022801"/>
    </source>
</evidence>
<dbReference type="InterPro" id="IPR015797">
    <property type="entry name" value="NUDIX_hydrolase-like_dom_sf"/>
</dbReference>
<dbReference type="AlphaFoldDB" id="A0A255E2C1"/>
<evidence type="ECO:0000256" key="7">
    <source>
        <dbReference type="ARBA" id="ARBA00023211"/>
    </source>
</evidence>
<dbReference type="GO" id="GO:0030145">
    <property type="term" value="F:manganese ion binding"/>
    <property type="evidence" value="ECO:0007669"/>
    <property type="project" value="InterPro"/>
</dbReference>
<dbReference type="Proteomes" id="UP000216533">
    <property type="component" value="Unassembled WGS sequence"/>
</dbReference>
<dbReference type="PANTHER" id="PTHR12992:SF11">
    <property type="entry name" value="MITOCHONDRIAL COENZYME A DIPHOSPHATASE NUDT8"/>
    <property type="match status" value="1"/>
</dbReference>
<dbReference type="PROSITE" id="PS51462">
    <property type="entry name" value="NUDIX"/>
    <property type="match status" value="1"/>
</dbReference>
<dbReference type="Pfam" id="PF00293">
    <property type="entry name" value="NUDIX"/>
    <property type="match status" value="1"/>
</dbReference>
<evidence type="ECO:0000256" key="4">
    <source>
        <dbReference type="ARBA" id="ARBA00022723"/>
    </source>
</evidence>
<evidence type="ECO:0000259" key="8">
    <source>
        <dbReference type="PROSITE" id="PS51462"/>
    </source>
</evidence>
<dbReference type="RefSeq" id="WP_094451569.1">
    <property type="nucleotide sequence ID" value="NZ_NMVI01000026.1"/>
</dbReference>
<dbReference type="GO" id="GO:0000287">
    <property type="term" value="F:magnesium ion binding"/>
    <property type="evidence" value="ECO:0007669"/>
    <property type="project" value="InterPro"/>
</dbReference>